<dbReference type="InterPro" id="IPR041468">
    <property type="entry name" value="HTH_ParB/Spo0J"/>
</dbReference>
<dbReference type="PANTHER" id="PTHR33375">
    <property type="entry name" value="CHROMOSOME-PARTITIONING PROTEIN PARB-RELATED"/>
    <property type="match status" value="1"/>
</dbReference>
<name>A0ABW9UZK9_9SPHN</name>
<keyword evidence="2" id="KW-0159">Chromosome partition</keyword>
<dbReference type="InterPro" id="IPR003115">
    <property type="entry name" value="ParB_N"/>
</dbReference>
<dbReference type="InterPro" id="IPR036086">
    <property type="entry name" value="ParB/Sulfiredoxin_sf"/>
</dbReference>
<sequence length="324" mass="35143">MSNSTDPVRFSVPTRSAADRKKKLGRGLGALLGETQREEPLVRGDGTGQGGGEGGAGGAPASGLASIATSAIEPLPGQPRRRFDEDALEELAASIAQRGVIQPVIVRPLAGGRYQLVAGERRWRAAQKARLHEIPAIVRDLDEREVMALALIENIQREDLNPVEEARAYSALAEREGMTQAEIARLVDKSRSHVANLQRLLNLPDEVLDLVEDGELSMGHARALIGHESALELARNAIDRKLSVREIEKLAAGPQPETRRKPRSSRDPAKDADIAAVQSHLEEFLGLNVKIKTDADPRSGAVTIRYRTLDQLDLICQRLTGGDI</sequence>
<accession>A0ABW9UZK9</accession>
<dbReference type="RefSeq" id="WP_160733470.1">
    <property type="nucleotide sequence ID" value="NZ_WTYO01000003.1"/>
</dbReference>
<dbReference type="Pfam" id="PF17762">
    <property type="entry name" value="HTH_ParB"/>
    <property type="match status" value="1"/>
</dbReference>
<dbReference type="Proteomes" id="UP000444401">
    <property type="component" value="Unassembled WGS sequence"/>
</dbReference>
<dbReference type="SMART" id="SM00470">
    <property type="entry name" value="ParB"/>
    <property type="match status" value="1"/>
</dbReference>
<comment type="caution">
    <text evidence="7">The sequence shown here is derived from an EMBL/GenBank/DDBJ whole genome shotgun (WGS) entry which is preliminary data.</text>
</comment>
<dbReference type="Pfam" id="PF02195">
    <property type="entry name" value="ParB_N"/>
    <property type="match status" value="1"/>
</dbReference>
<dbReference type="SUPFAM" id="SSF110849">
    <property type="entry name" value="ParB/Sulfiredoxin"/>
    <property type="match status" value="1"/>
</dbReference>
<evidence type="ECO:0000256" key="2">
    <source>
        <dbReference type="ARBA" id="ARBA00022829"/>
    </source>
</evidence>
<feature type="region of interest" description="Disordered" evidence="5">
    <location>
        <begin position="1"/>
        <end position="63"/>
    </location>
</feature>
<evidence type="ECO:0000313" key="7">
    <source>
        <dbReference type="EMBL" id="MXO68867.1"/>
    </source>
</evidence>
<evidence type="ECO:0000256" key="5">
    <source>
        <dbReference type="SAM" id="MobiDB-lite"/>
    </source>
</evidence>
<evidence type="ECO:0000259" key="6">
    <source>
        <dbReference type="SMART" id="SM00470"/>
    </source>
</evidence>
<protein>
    <submittedName>
        <fullName evidence="7">ParB/RepB/Spo0J family partition protein</fullName>
    </submittedName>
</protein>
<dbReference type="InterPro" id="IPR050336">
    <property type="entry name" value="Chromosome_partition/occlusion"/>
</dbReference>
<dbReference type="Pfam" id="PF23552">
    <property type="entry name" value="ParB_C"/>
    <property type="match status" value="1"/>
</dbReference>
<dbReference type="Gene3D" id="3.90.1530.30">
    <property type="match status" value="1"/>
</dbReference>
<dbReference type="PANTHER" id="PTHR33375:SF1">
    <property type="entry name" value="CHROMOSOME-PARTITIONING PROTEIN PARB-RELATED"/>
    <property type="match status" value="1"/>
</dbReference>
<proteinExistence type="inferred from homology"/>
<dbReference type="InterPro" id="IPR004437">
    <property type="entry name" value="ParB/RepB/Spo0J"/>
</dbReference>
<keyword evidence="8" id="KW-1185">Reference proteome</keyword>
<feature type="compositionally biased region" description="Gly residues" evidence="5">
    <location>
        <begin position="45"/>
        <end position="60"/>
    </location>
</feature>
<dbReference type="InterPro" id="IPR057240">
    <property type="entry name" value="ParB_dimer_C"/>
</dbReference>
<dbReference type="SUPFAM" id="SSF109709">
    <property type="entry name" value="KorB DNA-binding domain-like"/>
    <property type="match status" value="1"/>
</dbReference>
<dbReference type="CDD" id="cd16393">
    <property type="entry name" value="SPO0J_N"/>
    <property type="match status" value="1"/>
</dbReference>
<organism evidence="7 8">
    <name type="scientific">Pelagerythrobacter marinus</name>
    <dbReference type="NCBI Taxonomy" id="538382"/>
    <lineage>
        <taxon>Bacteria</taxon>
        <taxon>Pseudomonadati</taxon>
        <taxon>Pseudomonadota</taxon>
        <taxon>Alphaproteobacteria</taxon>
        <taxon>Sphingomonadales</taxon>
        <taxon>Erythrobacteraceae</taxon>
        <taxon>Pelagerythrobacter</taxon>
    </lineage>
</organism>
<feature type="region of interest" description="Disordered" evidence="5">
    <location>
        <begin position="249"/>
        <end position="270"/>
    </location>
</feature>
<keyword evidence="3" id="KW-0238">DNA-binding</keyword>
<feature type="domain" description="ParB-like N-terminal" evidence="6">
    <location>
        <begin position="65"/>
        <end position="155"/>
    </location>
</feature>
<evidence type="ECO:0000256" key="4">
    <source>
        <dbReference type="ARBA" id="ARBA00025472"/>
    </source>
</evidence>
<gene>
    <name evidence="7" type="ORF">GRI72_08515</name>
</gene>
<dbReference type="Gene3D" id="1.10.10.2830">
    <property type="match status" value="1"/>
</dbReference>
<evidence type="ECO:0000256" key="1">
    <source>
        <dbReference type="ARBA" id="ARBA00006295"/>
    </source>
</evidence>
<reference evidence="7 8" key="1">
    <citation type="submission" date="2019-12" db="EMBL/GenBank/DDBJ databases">
        <title>Genomic-based taxomic classification of the family Erythrobacteraceae.</title>
        <authorList>
            <person name="Xu L."/>
        </authorList>
    </citation>
    <scope>NUCLEOTIDE SEQUENCE [LARGE SCALE GENOMIC DNA]</scope>
    <source>
        <strain evidence="7 8">H32</strain>
    </source>
</reference>
<comment type="function">
    <text evidence="4">Involved in chromosome partition. Localize to both poles of the predivisional cell following completion of DNA replication. Binds to the DNA origin of replication.</text>
</comment>
<dbReference type="EMBL" id="WTYO01000003">
    <property type="protein sequence ID" value="MXO68867.1"/>
    <property type="molecule type" value="Genomic_DNA"/>
</dbReference>
<evidence type="ECO:0000256" key="3">
    <source>
        <dbReference type="ARBA" id="ARBA00023125"/>
    </source>
</evidence>
<evidence type="ECO:0000313" key="8">
    <source>
        <dbReference type="Proteomes" id="UP000444401"/>
    </source>
</evidence>
<dbReference type="NCBIfam" id="TIGR00180">
    <property type="entry name" value="parB_part"/>
    <property type="match status" value="1"/>
</dbReference>
<comment type="similarity">
    <text evidence="1">Belongs to the ParB family.</text>
</comment>